<dbReference type="AlphaFoldDB" id="A0A8H7ZAS9"/>
<dbReference type="InterPro" id="IPR016192">
    <property type="entry name" value="APOBEC/CMP_deaminase_Zn-bd"/>
</dbReference>
<protein>
    <recommendedName>
        <fullName evidence="5">CMP/dCMP-type deaminase domain-containing protein</fullName>
    </recommendedName>
</protein>
<dbReference type="GO" id="GO:0072527">
    <property type="term" value="P:pyrimidine-containing compound metabolic process"/>
    <property type="evidence" value="ECO:0007669"/>
    <property type="project" value="UniProtKB-ARBA"/>
</dbReference>
<evidence type="ECO:0000313" key="7">
    <source>
        <dbReference type="Proteomes" id="UP000669133"/>
    </source>
</evidence>
<dbReference type="GeneID" id="93652592"/>
<name>A0A8H7ZAS9_9ASCO</name>
<dbReference type="CDD" id="cd01283">
    <property type="entry name" value="cytidine_deaminase"/>
    <property type="match status" value="1"/>
</dbReference>
<dbReference type="PROSITE" id="PS51747">
    <property type="entry name" value="CYT_DCMP_DEAMINASES_2"/>
    <property type="match status" value="1"/>
</dbReference>
<keyword evidence="4" id="KW-0862">Zinc</keyword>
<keyword evidence="2" id="KW-0479">Metal-binding</keyword>
<dbReference type="NCBIfam" id="NF004064">
    <property type="entry name" value="PRK05578.1"/>
    <property type="match status" value="1"/>
</dbReference>
<dbReference type="RefSeq" id="XP_067547551.1">
    <property type="nucleotide sequence ID" value="XM_067692984.1"/>
</dbReference>
<evidence type="ECO:0000256" key="4">
    <source>
        <dbReference type="ARBA" id="ARBA00022833"/>
    </source>
</evidence>
<evidence type="ECO:0000256" key="2">
    <source>
        <dbReference type="ARBA" id="ARBA00022723"/>
    </source>
</evidence>
<dbReference type="EMBL" id="JAEOAQ010000005">
    <property type="protein sequence ID" value="KAG5418435.1"/>
    <property type="molecule type" value="Genomic_DNA"/>
</dbReference>
<accession>A0A8H7ZAS9</accession>
<dbReference type="GO" id="GO:0005829">
    <property type="term" value="C:cytosol"/>
    <property type="evidence" value="ECO:0007669"/>
    <property type="project" value="TreeGrafter"/>
</dbReference>
<keyword evidence="3" id="KW-0378">Hydrolase</keyword>
<organism evidence="6 7">
    <name type="scientific">Candida metapsilosis</name>
    <dbReference type="NCBI Taxonomy" id="273372"/>
    <lineage>
        <taxon>Eukaryota</taxon>
        <taxon>Fungi</taxon>
        <taxon>Dikarya</taxon>
        <taxon>Ascomycota</taxon>
        <taxon>Saccharomycotina</taxon>
        <taxon>Pichiomycetes</taxon>
        <taxon>Debaryomycetaceae</taxon>
        <taxon>Candida/Lodderomyces clade</taxon>
        <taxon>Candida</taxon>
    </lineage>
</organism>
<proteinExistence type="inferred from homology"/>
<dbReference type="Gene3D" id="3.40.140.10">
    <property type="entry name" value="Cytidine Deaminase, domain 2"/>
    <property type="match status" value="1"/>
</dbReference>
<dbReference type="InterPro" id="IPR016193">
    <property type="entry name" value="Cytidine_deaminase-like"/>
</dbReference>
<dbReference type="SUPFAM" id="SSF53927">
    <property type="entry name" value="Cytidine deaminase-like"/>
    <property type="match status" value="1"/>
</dbReference>
<dbReference type="GO" id="GO:0008270">
    <property type="term" value="F:zinc ion binding"/>
    <property type="evidence" value="ECO:0007669"/>
    <property type="project" value="InterPro"/>
</dbReference>
<dbReference type="PANTHER" id="PTHR11644">
    <property type="entry name" value="CYTIDINE DEAMINASE"/>
    <property type="match status" value="1"/>
</dbReference>
<comment type="caution">
    <text evidence="6">The sequence shown here is derived from an EMBL/GenBank/DDBJ whole genome shotgun (WGS) entry which is preliminary data.</text>
</comment>
<dbReference type="InterPro" id="IPR002125">
    <property type="entry name" value="CMP_dCMP_dom"/>
</dbReference>
<reference evidence="6 7" key="1">
    <citation type="submission" date="2020-12" db="EMBL/GenBank/DDBJ databases">
        <title>Effect of drift, selection, and recombination on the evolution of hybrid genomes in Candida yeast pathogens.</title>
        <authorList>
            <person name="Mixao V."/>
            <person name="Ksiezopolska E."/>
            <person name="Saus E."/>
            <person name="Boekhout T."/>
            <person name="Gacser A."/>
            <person name="Gabaldon T."/>
        </authorList>
    </citation>
    <scope>NUCLEOTIDE SEQUENCE [LARGE SCALE GENOMIC DNA]</scope>
    <source>
        <strain evidence="6 7">BP57</strain>
    </source>
</reference>
<gene>
    <name evidence="6" type="ORF">I9W82_003963</name>
</gene>
<dbReference type="PANTHER" id="PTHR11644:SF2">
    <property type="entry name" value="CYTIDINE DEAMINASE"/>
    <property type="match status" value="1"/>
</dbReference>
<comment type="similarity">
    <text evidence="1">Belongs to the cytidine and deoxycytidylate deaminase family.</text>
</comment>
<dbReference type="Proteomes" id="UP000669133">
    <property type="component" value="Unassembled WGS sequence"/>
</dbReference>
<evidence type="ECO:0000256" key="3">
    <source>
        <dbReference type="ARBA" id="ARBA00022801"/>
    </source>
</evidence>
<dbReference type="GO" id="GO:0055086">
    <property type="term" value="P:nucleobase-containing small molecule metabolic process"/>
    <property type="evidence" value="ECO:0007669"/>
    <property type="project" value="UniProtKB-ARBA"/>
</dbReference>
<dbReference type="PROSITE" id="PS00903">
    <property type="entry name" value="CYT_DCMP_DEAMINASES_1"/>
    <property type="match status" value="1"/>
</dbReference>
<dbReference type="OrthoDB" id="414540at2759"/>
<dbReference type="GO" id="GO:0042802">
    <property type="term" value="F:identical protein binding"/>
    <property type="evidence" value="ECO:0007669"/>
    <property type="project" value="UniProtKB-ARBA"/>
</dbReference>
<dbReference type="GO" id="GO:0004126">
    <property type="term" value="F:cytidine deaminase activity"/>
    <property type="evidence" value="ECO:0007669"/>
    <property type="project" value="TreeGrafter"/>
</dbReference>
<evidence type="ECO:0000313" key="6">
    <source>
        <dbReference type="EMBL" id="KAG5418435.1"/>
    </source>
</evidence>
<feature type="domain" description="CMP/dCMP-type deaminase" evidence="5">
    <location>
        <begin position="7"/>
        <end position="128"/>
    </location>
</feature>
<keyword evidence="7" id="KW-1185">Reference proteome</keyword>
<sequence>MTIQVYHDHSEVSDEEFNKLKELVNEGTFSRIVLACDFITGVNVENASYGAGVCAERAALTRAVSQGQRKFRVIAIAADTEKPIVPCGICRQFIREFSENIALFLFNQDSEYIKVYLKDLLPLSFGPESLGIEVE</sequence>
<evidence type="ECO:0000256" key="1">
    <source>
        <dbReference type="ARBA" id="ARBA00006576"/>
    </source>
</evidence>
<dbReference type="InterPro" id="IPR050202">
    <property type="entry name" value="Cyt/Deoxycyt_deaminase"/>
</dbReference>
<dbReference type="Pfam" id="PF00383">
    <property type="entry name" value="dCMP_cyt_deam_1"/>
    <property type="match status" value="1"/>
</dbReference>
<evidence type="ECO:0000259" key="5">
    <source>
        <dbReference type="PROSITE" id="PS51747"/>
    </source>
</evidence>